<dbReference type="Pfam" id="PF14497">
    <property type="entry name" value="GST_C_3"/>
    <property type="match status" value="1"/>
</dbReference>
<evidence type="ECO:0000256" key="1">
    <source>
        <dbReference type="ARBA" id="ARBA00007409"/>
    </source>
</evidence>
<dbReference type="SFLD" id="SFLDS00019">
    <property type="entry name" value="Glutathione_Transferase_(cytos"/>
    <property type="match status" value="1"/>
</dbReference>
<dbReference type="RefSeq" id="XP_016221089.1">
    <property type="nucleotide sequence ID" value="XM_016371757.1"/>
</dbReference>
<dbReference type="InterPro" id="IPR040079">
    <property type="entry name" value="Glutathione_S-Trfase"/>
</dbReference>
<evidence type="ECO:0000259" key="3">
    <source>
        <dbReference type="PROSITE" id="PS50405"/>
    </source>
</evidence>
<feature type="domain" description="GST C-terminal" evidence="3">
    <location>
        <begin position="112"/>
        <end position="234"/>
    </location>
</feature>
<dbReference type="InterPro" id="IPR004045">
    <property type="entry name" value="Glutathione_S-Trfase_N"/>
</dbReference>
<dbReference type="PANTHER" id="PTHR44051">
    <property type="entry name" value="GLUTATHIONE S-TRANSFERASE-RELATED"/>
    <property type="match status" value="1"/>
</dbReference>
<comment type="similarity">
    <text evidence="1">Belongs to the GST superfamily.</text>
</comment>
<dbReference type="HOGENOM" id="CLU_011226_15_0_1"/>
<dbReference type="InterPro" id="IPR036249">
    <property type="entry name" value="Thioredoxin-like_sf"/>
</dbReference>
<dbReference type="Pfam" id="PF13409">
    <property type="entry name" value="GST_N_2"/>
    <property type="match status" value="1"/>
</dbReference>
<dbReference type="Proteomes" id="UP000054302">
    <property type="component" value="Unassembled WGS sequence"/>
</dbReference>
<dbReference type="InterPro" id="IPR010987">
    <property type="entry name" value="Glutathione-S-Trfase_C-like"/>
</dbReference>
<accession>A0A0D1WKQ5</accession>
<keyword evidence="5" id="KW-1185">Reference proteome</keyword>
<gene>
    <name evidence="4" type="ORF">PV10_06908</name>
</gene>
<evidence type="ECO:0008006" key="6">
    <source>
        <dbReference type="Google" id="ProtNLM"/>
    </source>
</evidence>
<evidence type="ECO:0000313" key="5">
    <source>
        <dbReference type="Proteomes" id="UP000054302"/>
    </source>
</evidence>
<evidence type="ECO:0000259" key="2">
    <source>
        <dbReference type="PROSITE" id="PS50404"/>
    </source>
</evidence>
<protein>
    <recommendedName>
        <fullName evidence="6">Glutathione S-transferase</fullName>
    </recommendedName>
</protein>
<reference evidence="4 5" key="1">
    <citation type="submission" date="2015-01" db="EMBL/GenBank/DDBJ databases">
        <title>The Genome Sequence of Exophiala mesophila CBS40295.</title>
        <authorList>
            <consortium name="The Broad Institute Genomics Platform"/>
            <person name="Cuomo C."/>
            <person name="de Hoog S."/>
            <person name="Gorbushina A."/>
            <person name="Stielow B."/>
            <person name="Teixiera M."/>
            <person name="Abouelleil A."/>
            <person name="Chapman S.B."/>
            <person name="Priest M."/>
            <person name="Young S.K."/>
            <person name="Wortman J."/>
            <person name="Nusbaum C."/>
            <person name="Birren B."/>
        </authorList>
    </citation>
    <scope>NUCLEOTIDE SEQUENCE [LARGE SCALE GENOMIC DNA]</scope>
    <source>
        <strain evidence="4 5">CBS 40295</strain>
    </source>
</reference>
<dbReference type="PANTHER" id="PTHR44051:SF9">
    <property type="entry name" value="GLUTATHIONE S-TRANSFERASE 1"/>
    <property type="match status" value="1"/>
</dbReference>
<dbReference type="STRING" id="212818.A0A0D1WKQ5"/>
<dbReference type="OrthoDB" id="2098326at2759"/>
<name>A0A0D1WKQ5_EXOME</name>
<dbReference type="VEuPathDB" id="FungiDB:PV10_06908"/>
<dbReference type="EMBL" id="KN847524">
    <property type="protein sequence ID" value="KIV89515.1"/>
    <property type="molecule type" value="Genomic_DNA"/>
</dbReference>
<dbReference type="SFLD" id="SFLDG00358">
    <property type="entry name" value="Main_(cytGST)"/>
    <property type="match status" value="1"/>
</dbReference>
<feature type="domain" description="GST N-terminal" evidence="2">
    <location>
        <begin position="3"/>
        <end position="89"/>
    </location>
</feature>
<dbReference type="PROSITE" id="PS50404">
    <property type="entry name" value="GST_NTER"/>
    <property type="match status" value="1"/>
</dbReference>
<proteinExistence type="inferred from homology"/>
<dbReference type="SUPFAM" id="SSF52833">
    <property type="entry name" value="Thioredoxin-like"/>
    <property type="match status" value="1"/>
</dbReference>
<dbReference type="InterPro" id="IPR004046">
    <property type="entry name" value="GST_C"/>
</dbReference>
<dbReference type="InterPro" id="IPR036282">
    <property type="entry name" value="Glutathione-S-Trfase_C_sf"/>
</dbReference>
<dbReference type="PROSITE" id="PS50405">
    <property type="entry name" value="GST_CTER"/>
    <property type="match status" value="1"/>
</dbReference>
<dbReference type="AlphaFoldDB" id="A0A0D1WKQ5"/>
<dbReference type="Gene3D" id="3.40.30.10">
    <property type="entry name" value="Glutaredoxin"/>
    <property type="match status" value="1"/>
</dbReference>
<sequence length="234" mass="26773">MADLKPTFHHLNNSQSQRLLWLLEELEIPYTLKLHEREPSGPNKQRAPAELKQVHVLGKAPVLETGDGRVIIESLAIARYLIDTYDTAGKFKGDGQSNDWLRDEELCNVAAASLGPLMNIELIFGVLLTVLPFFIKPLFNVAYKQLHKGYTGAELKLYFQYLNDQLGEQDYFMGTSPGRADFIMKWPVDNCVKHGFVNIKDYPAMEKWYARVEQRPGWKKSLERGNGYSLEIKI</sequence>
<organism evidence="4 5">
    <name type="scientific">Exophiala mesophila</name>
    <name type="common">Black yeast-like fungus</name>
    <dbReference type="NCBI Taxonomy" id="212818"/>
    <lineage>
        <taxon>Eukaryota</taxon>
        <taxon>Fungi</taxon>
        <taxon>Dikarya</taxon>
        <taxon>Ascomycota</taxon>
        <taxon>Pezizomycotina</taxon>
        <taxon>Eurotiomycetes</taxon>
        <taxon>Chaetothyriomycetidae</taxon>
        <taxon>Chaetothyriales</taxon>
        <taxon>Herpotrichiellaceae</taxon>
        <taxon>Exophiala</taxon>
    </lineage>
</organism>
<dbReference type="OMA" id="YADYVFW"/>
<dbReference type="GeneID" id="27324753"/>
<dbReference type="Gene3D" id="1.20.1050.10">
    <property type="match status" value="1"/>
</dbReference>
<dbReference type="SUPFAM" id="SSF47616">
    <property type="entry name" value="GST C-terminal domain-like"/>
    <property type="match status" value="1"/>
</dbReference>
<evidence type="ECO:0000313" key="4">
    <source>
        <dbReference type="EMBL" id="KIV89515.1"/>
    </source>
</evidence>